<dbReference type="Pfam" id="PF08349">
    <property type="entry name" value="DUF1722"/>
    <property type="match status" value="1"/>
</dbReference>
<comment type="caution">
    <text evidence="2">The sequence shown here is derived from an EMBL/GenBank/DDBJ whole genome shotgun (WGS) entry which is preliminary data.</text>
</comment>
<reference evidence="2 3" key="1">
    <citation type="submission" date="2018-01" db="EMBL/GenBank/DDBJ databases">
        <title>Complete genome sequence of Staphylococcus Scheliferi isolated from human.</title>
        <authorList>
            <person name="Abouelkhair M.A."/>
            <person name="Bemis D.A."/>
            <person name="Kania S.A."/>
        </authorList>
    </citation>
    <scope>NUCLEOTIDE SEQUENCE [LARGE SCALE GENOMIC DNA]</scope>
    <source>
        <strain evidence="2 3">ATCC 43808</strain>
    </source>
</reference>
<proteinExistence type="predicted"/>
<name>A0ABX0FWQ1_STASC</name>
<dbReference type="Proteomes" id="UP000572988">
    <property type="component" value="Unassembled WGS sequence"/>
</dbReference>
<dbReference type="InterPro" id="IPR013560">
    <property type="entry name" value="DUF1722"/>
</dbReference>
<dbReference type="EMBL" id="POVK01000002">
    <property type="protein sequence ID" value="NHA33072.1"/>
    <property type="molecule type" value="Genomic_DNA"/>
</dbReference>
<evidence type="ECO:0000313" key="2">
    <source>
        <dbReference type="EMBL" id="NHA33072.1"/>
    </source>
</evidence>
<gene>
    <name evidence="2" type="ORF">C1O36_00775</name>
</gene>
<evidence type="ECO:0000259" key="1">
    <source>
        <dbReference type="Pfam" id="PF08349"/>
    </source>
</evidence>
<evidence type="ECO:0000313" key="3">
    <source>
        <dbReference type="Proteomes" id="UP000572988"/>
    </source>
</evidence>
<accession>A0ABX0FWQ1</accession>
<organism evidence="2 3">
    <name type="scientific">Staphylococcus schleiferi</name>
    <dbReference type="NCBI Taxonomy" id="1295"/>
    <lineage>
        <taxon>Bacteria</taxon>
        <taxon>Bacillati</taxon>
        <taxon>Bacillota</taxon>
        <taxon>Bacilli</taxon>
        <taxon>Bacillales</taxon>
        <taxon>Staphylococcaceae</taxon>
        <taxon>Staphylococcus</taxon>
    </lineage>
</organism>
<sequence length="133" mass="15772">MSRRHEIEVLWKTYKYEVMWHHQNSYNLIRTTLKGDCNYDEVKALIDQALAIEPTKGSVINALSHMWGYFKKVCRPSERYLYESLKSHYLLGQVEERTLILFLYCMAMTYDVQYIKASSIIKNFPKMDDESAS</sequence>
<protein>
    <submittedName>
        <fullName evidence="2">DUF1722 domain-containing protein</fullName>
    </submittedName>
</protein>
<feature type="domain" description="DUF1722" evidence="1">
    <location>
        <begin position="15"/>
        <end position="125"/>
    </location>
</feature>
<keyword evidence="3" id="KW-1185">Reference proteome</keyword>